<dbReference type="Proteomes" id="UP000004853">
    <property type="component" value="Unassembled WGS sequence"/>
</dbReference>
<organism evidence="2 3">
    <name type="scientific">Achromobacter insuavis AXX-A</name>
    <dbReference type="NCBI Taxonomy" id="1003200"/>
    <lineage>
        <taxon>Bacteria</taxon>
        <taxon>Pseudomonadati</taxon>
        <taxon>Pseudomonadota</taxon>
        <taxon>Betaproteobacteria</taxon>
        <taxon>Burkholderiales</taxon>
        <taxon>Alcaligenaceae</taxon>
        <taxon>Achromobacter</taxon>
    </lineage>
</organism>
<dbReference type="AlphaFoldDB" id="F7SVJ3"/>
<dbReference type="Pfam" id="PF05926">
    <property type="entry name" value="Phage_GPL"/>
    <property type="match status" value="1"/>
</dbReference>
<feature type="region of interest" description="Disordered" evidence="1">
    <location>
        <begin position="1"/>
        <end position="21"/>
    </location>
</feature>
<protein>
    <submittedName>
        <fullName evidence="2">Bacteriophage protein</fullName>
    </submittedName>
</protein>
<dbReference type="InterPro" id="IPR009225">
    <property type="entry name" value="Phage_head_completion_GpL"/>
</dbReference>
<evidence type="ECO:0000256" key="1">
    <source>
        <dbReference type="SAM" id="MobiDB-lite"/>
    </source>
</evidence>
<dbReference type="EMBL" id="AFRQ01000027">
    <property type="protein sequence ID" value="EGP47924.1"/>
    <property type="molecule type" value="Genomic_DNA"/>
</dbReference>
<dbReference type="OrthoDB" id="6312934at2"/>
<sequence>MSFIATAPAPRTEPPQTVGNDGFFPDIDLANARETLRLDGTVTEPRLRFALVGAMLEAGNSLAAWKDVQRAKGYTQLQDVPAEKIDGATRLEHAYRRAVYSLAKADLIERMTDYDATAAGQKRTEWLDEAPSDHRRNARWAIADVIGAKRNIVDLI</sequence>
<dbReference type="HOGENOM" id="CLU_109291_1_2_4"/>
<comment type="caution">
    <text evidence="2">The sequence shown here is derived from an EMBL/GenBank/DDBJ whole genome shotgun (WGS) entry which is preliminary data.</text>
</comment>
<dbReference type="RefSeq" id="WP_006390737.1">
    <property type="nucleotide sequence ID" value="NZ_GL982453.1"/>
</dbReference>
<dbReference type="PATRIC" id="fig|1003200.3.peg.660"/>
<evidence type="ECO:0000313" key="2">
    <source>
        <dbReference type="EMBL" id="EGP47924.1"/>
    </source>
</evidence>
<proteinExistence type="predicted"/>
<reference evidence="2 3" key="1">
    <citation type="submission" date="2011-06" db="EMBL/GenBank/DDBJ databases">
        <authorList>
            <person name="Bador J."/>
            <person name="Amoureux L."/>
            <person name="Neuwirth C."/>
        </authorList>
    </citation>
    <scope>NUCLEOTIDE SEQUENCE [LARGE SCALE GENOMIC DNA]</scope>
    <source>
        <strain evidence="2 3">AXX-A</strain>
    </source>
</reference>
<accession>F7SVJ3</accession>
<evidence type="ECO:0000313" key="3">
    <source>
        <dbReference type="Proteomes" id="UP000004853"/>
    </source>
</evidence>
<dbReference type="eggNOG" id="ENOG5032SDV">
    <property type="taxonomic scope" value="Bacteria"/>
</dbReference>
<gene>
    <name evidence="2" type="ORF">AXXA_03439</name>
</gene>
<name>F7SVJ3_9BURK</name>